<keyword evidence="10" id="KW-1185">Reference proteome</keyword>
<protein>
    <submittedName>
        <fullName evidence="9">Carbohydrate ABC transporter permease</fullName>
    </submittedName>
</protein>
<keyword evidence="2 7" id="KW-0813">Transport</keyword>
<feature type="transmembrane region" description="Helical" evidence="7">
    <location>
        <begin position="185"/>
        <end position="210"/>
    </location>
</feature>
<evidence type="ECO:0000259" key="8">
    <source>
        <dbReference type="PROSITE" id="PS50928"/>
    </source>
</evidence>
<dbReference type="AlphaFoldDB" id="A0A7G9FX44"/>
<keyword evidence="6 7" id="KW-0472">Membrane</keyword>
<dbReference type="Proteomes" id="UP000515981">
    <property type="component" value="Chromosome"/>
</dbReference>
<feature type="transmembrane region" description="Helical" evidence="7">
    <location>
        <begin position="77"/>
        <end position="96"/>
    </location>
</feature>
<organism evidence="9 10">
    <name type="scientific">Simiaoa sunii</name>
    <dbReference type="NCBI Taxonomy" id="2763672"/>
    <lineage>
        <taxon>Bacteria</taxon>
        <taxon>Bacillati</taxon>
        <taxon>Bacillota</taxon>
        <taxon>Clostridia</taxon>
        <taxon>Lachnospirales</taxon>
        <taxon>Lachnospiraceae</taxon>
        <taxon>Simiaoa</taxon>
    </lineage>
</organism>
<dbReference type="Pfam" id="PF00528">
    <property type="entry name" value="BPD_transp_1"/>
    <property type="match status" value="1"/>
</dbReference>
<dbReference type="Gene3D" id="1.10.3720.10">
    <property type="entry name" value="MetI-like"/>
    <property type="match status" value="1"/>
</dbReference>
<evidence type="ECO:0000256" key="1">
    <source>
        <dbReference type="ARBA" id="ARBA00004651"/>
    </source>
</evidence>
<evidence type="ECO:0000256" key="3">
    <source>
        <dbReference type="ARBA" id="ARBA00022475"/>
    </source>
</evidence>
<evidence type="ECO:0000256" key="7">
    <source>
        <dbReference type="RuleBase" id="RU363032"/>
    </source>
</evidence>
<dbReference type="GO" id="GO:0005886">
    <property type="term" value="C:plasma membrane"/>
    <property type="evidence" value="ECO:0007669"/>
    <property type="project" value="UniProtKB-SubCell"/>
</dbReference>
<evidence type="ECO:0000256" key="5">
    <source>
        <dbReference type="ARBA" id="ARBA00022989"/>
    </source>
</evidence>
<comment type="subcellular location">
    <subcellularLocation>
        <location evidence="1 7">Cell membrane</location>
        <topology evidence="1 7">Multi-pass membrane protein</topology>
    </subcellularLocation>
</comment>
<dbReference type="CDD" id="cd06261">
    <property type="entry name" value="TM_PBP2"/>
    <property type="match status" value="1"/>
</dbReference>
<feature type="transmembrane region" description="Helical" evidence="7">
    <location>
        <begin position="145"/>
        <end position="164"/>
    </location>
</feature>
<gene>
    <name evidence="9" type="ORF">H9Q77_02960</name>
</gene>
<keyword evidence="4 7" id="KW-0812">Transmembrane</keyword>
<evidence type="ECO:0000313" key="10">
    <source>
        <dbReference type="Proteomes" id="UP000515981"/>
    </source>
</evidence>
<dbReference type="PANTHER" id="PTHR43744:SF3">
    <property type="entry name" value="LACTOSE TRANSPORT SYSTEM PERMEASE PROTEIN LACG"/>
    <property type="match status" value="1"/>
</dbReference>
<feature type="domain" description="ABC transmembrane type-1" evidence="8">
    <location>
        <begin position="73"/>
        <end position="264"/>
    </location>
</feature>
<proteinExistence type="inferred from homology"/>
<evidence type="ECO:0000256" key="6">
    <source>
        <dbReference type="ARBA" id="ARBA00023136"/>
    </source>
</evidence>
<dbReference type="PANTHER" id="PTHR43744">
    <property type="entry name" value="ABC TRANSPORTER PERMEASE PROTEIN MG189-RELATED-RELATED"/>
    <property type="match status" value="1"/>
</dbReference>
<feature type="transmembrane region" description="Helical" evidence="7">
    <location>
        <begin position="245"/>
        <end position="264"/>
    </location>
</feature>
<dbReference type="PROSITE" id="PS50928">
    <property type="entry name" value="ABC_TM1"/>
    <property type="match status" value="1"/>
</dbReference>
<keyword evidence="5 7" id="KW-1133">Transmembrane helix</keyword>
<dbReference type="InterPro" id="IPR000515">
    <property type="entry name" value="MetI-like"/>
</dbReference>
<evidence type="ECO:0000256" key="4">
    <source>
        <dbReference type="ARBA" id="ARBA00022692"/>
    </source>
</evidence>
<dbReference type="SUPFAM" id="SSF161098">
    <property type="entry name" value="MetI-like"/>
    <property type="match status" value="1"/>
</dbReference>
<reference evidence="9 10" key="1">
    <citation type="submission" date="2020-08" db="EMBL/GenBank/DDBJ databases">
        <authorList>
            <person name="Liu C."/>
            <person name="Sun Q."/>
        </authorList>
    </citation>
    <scope>NUCLEOTIDE SEQUENCE [LARGE SCALE GENOMIC DNA]</scope>
    <source>
        <strain evidence="9 10">NSJ-8</strain>
    </source>
</reference>
<dbReference type="GO" id="GO:0055085">
    <property type="term" value="P:transmembrane transport"/>
    <property type="evidence" value="ECO:0007669"/>
    <property type="project" value="InterPro"/>
</dbReference>
<accession>A0A7G9FX44</accession>
<comment type="similarity">
    <text evidence="7">Belongs to the binding-protein-dependent transport system permease family.</text>
</comment>
<feature type="transmembrane region" description="Helical" evidence="7">
    <location>
        <begin position="108"/>
        <end position="133"/>
    </location>
</feature>
<dbReference type="EMBL" id="CP060633">
    <property type="protein sequence ID" value="QNM03126.1"/>
    <property type="molecule type" value="Genomic_DNA"/>
</dbReference>
<sequence>MRRKHKKHIIKTWILSIAALAVGIVFVSPLYLVFVNSVKTVREIYLSPLGLPVEISWNNFGRVMEKIDFGQALKNSLFFVVFGVAGLLVICSMAAYRLARHRTRVNKFVYLLLVSSILVPFQTVMIPLIKIIASIGLYNTRIGVLLAYYGYGIPFAVFLFYGFLSSIPREIEEAALIDGGSLFQVYRCIILPLLKPICVTVAVLDVLWIYNDFLLPFVLISDNELRTLPLVMYTFFTAYERPWDLAMASLTMVLTPAIIMFVILQKQITGGIVSGAVKG</sequence>
<evidence type="ECO:0000313" key="9">
    <source>
        <dbReference type="EMBL" id="QNM03126.1"/>
    </source>
</evidence>
<evidence type="ECO:0000256" key="2">
    <source>
        <dbReference type="ARBA" id="ARBA00022448"/>
    </source>
</evidence>
<dbReference type="RefSeq" id="WP_118547322.1">
    <property type="nucleotide sequence ID" value="NZ_CP060633.1"/>
</dbReference>
<dbReference type="InterPro" id="IPR035906">
    <property type="entry name" value="MetI-like_sf"/>
</dbReference>
<feature type="transmembrane region" description="Helical" evidence="7">
    <location>
        <begin position="12"/>
        <end position="34"/>
    </location>
</feature>
<dbReference type="KEGG" id="ssun:H9Q77_02960"/>
<keyword evidence="3" id="KW-1003">Cell membrane</keyword>
<name>A0A7G9FX44_9FIRM</name>